<dbReference type="PROSITE" id="PS50850">
    <property type="entry name" value="MFS"/>
    <property type="match status" value="1"/>
</dbReference>
<dbReference type="InterPro" id="IPR005828">
    <property type="entry name" value="MFS_sugar_transport-like"/>
</dbReference>
<reference evidence="11" key="1">
    <citation type="journal article" date="2020" name="Stud. Mycol.">
        <title>101 Dothideomycetes genomes: a test case for predicting lifestyles and emergence of pathogens.</title>
        <authorList>
            <person name="Haridas S."/>
            <person name="Albert R."/>
            <person name="Binder M."/>
            <person name="Bloem J."/>
            <person name="Labutti K."/>
            <person name="Salamov A."/>
            <person name="Andreopoulos B."/>
            <person name="Baker S."/>
            <person name="Barry K."/>
            <person name="Bills G."/>
            <person name="Bluhm B."/>
            <person name="Cannon C."/>
            <person name="Castanera R."/>
            <person name="Culley D."/>
            <person name="Daum C."/>
            <person name="Ezra D."/>
            <person name="Gonzalez J."/>
            <person name="Henrissat B."/>
            <person name="Kuo A."/>
            <person name="Liang C."/>
            <person name="Lipzen A."/>
            <person name="Lutzoni F."/>
            <person name="Magnuson J."/>
            <person name="Mondo S."/>
            <person name="Nolan M."/>
            <person name="Ohm R."/>
            <person name="Pangilinan J."/>
            <person name="Park H.-J."/>
            <person name="Ramirez L."/>
            <person name="Alfaro M."/>
            <person name="Sun H."/>
            <person name="Tritt A."/>
            <person name="Yoshinaga Y."/>
            <person name="Zwiers L.-H."/>
            <person name="Turgeon B."/>
            <person name="Goodwin S."/>
            <person name="Spatafora J."/>
            <person name="Crous P."/>
            <person name="Grigoriev I."/>
        </authorList>
    </citation>
    <scope>NUCLEOTIDE SEQUENCE</scope>
    <source>
        <strain evidence="11">CBS 260.36</strain>
    </source>
</reference>
<evidence type="ECO:0000313" key="12">
    <source>
        <dbReference type="Proteomes" id="UP000799439"/>
    </source>
</evidence>
<comment type="subcellular location">
    <subcellularLocation>
        <location evidence="1">Membrane</location>
        <topology evidence="1">Multi-pass membrane protein</topology>
    </subcellularLocation>
</comment>
<feature type="transmembrane region" description="Helical" evidence="9">
    <location>
        <begin position="372"/>
        <end position="397"/>
    </location>
</feature>
<feature type="transmembrane region" description="Helical" evidence="9">
    <location>
        <begin position="186"/>
        <end position="206"/>
    </location>
</feature>
<name>A0A9P4MFC8_9PEZI</name>
<comment type="caution">
    <text evidence="11">The sequence shown here is derived from an EMBL/GenBank/DDBJ whole genome shotgun (WGS) entry which is preliminary data.</text>
</comment>
<feature type="compositionally biased region" description="Basic and acidic residues" evidence="8">
    <location>
        <begin position="545"/>
        <end position="555"/>
    </location>
</feature>
<feature type="region of interest" description="Disordered" evidence="8">
    <location>
        <begin position="525"/>
        <end position="555"/>
    </location>
</feature>
<evidence type="ECO:0000256" key="5">
    <source>
        <dbReference type="ARBA" id="ARBA00022989"/>
    </source>
</evidence>
<dbReference type="InterPro" id="IPR050360">
    <property type="entry name" value="MFS_Sugar_Transporters"/>
</dbReference>
<organism evidence="11 12">
    <name type="scientific">Myriangium duriaei CBS 260.36</name>
    <dbReference type="NCBI Taxonomy" id="1168546"/>
    <lineage>
        <taxon>Eukaryota</taxon>
        <taxon>Fungi</taxon>
        <taxon>Dikarya</taxon>
        <taxon>Ascomycota</taxon>
        <taxon>Pezizomycotina</taxon>
        <taxon>Dothideomycetes</taxon>
        <taxon>Dothideomycetidae</taxon>
        <taxon>Myriangiales</taxon>
        <taxon>Myriangiaceae</taxon>
        <taxon>Myriangium</taxon>
    </lineage>
</organism>
<dbReference type="PRINTS" id="PR00171">
    <property type="entry name" value="SUGRTRNSPORT"/>
</dbReference>
<dbReference type="InterPro" id="IPR036259">
    <property type="entry name" value="MFS_trans_sf"/>
</dbReference>
<dbReference type="GO" id="GO:0005351">
    <property type="term" value="F:carbohydrate:proton symporter activity"/>
    <property type="evidence" value="ECO:0007669"/>
    <property type="project" value="TreeGrafter"/>
</dbReference>
<dbReference type="Proteomes" id="UP000799439">
    <property type="component" value="Unassembled WGS sequence"/>
</dbReference>
<gene>
    <name evidence="11" type="ORF">K461DRAFT_313971</name>
</gene>
<evidence type="ECO:0000256" key="9">
    <source>
        <dbReference type="SAM" id="Phobius"/>
    </source>
</evidence>
<dbReference type="Gene3D" id="1.20.1250.20">
    <property type="entry name" value="MFS general substrate transporter like domains"/>
    <property type="match status" value="1"/>
</dbReference>
<feature type="transmembrane region" description="Helical" evidence="9">
    <location>
        <begin position="409"/>
        <end position="428"/>
    </location>
</feature>
<dbReference type="PANTHER" id="PTHR48022">
    <property type="entry name" value="PLASTIDIC GLUCOSE TRANSPORTER 4"/>
    <property type="match status" value="1"/>
</dbReference>
<evidence type="ECO:0000256" key="4">
    <source>
        <dbReference type="ARBA" id="ARBA00022692"/>
    </source>
</evidence>
<evidence type="ECO:0000313" key="11">
    <source>
        <dbReference type="EMBL" id="KAF2151033.1"/>
    </source>
</evidence>
<keyword evidence="6 9" id="KW-0472">Membrane</keyword>
<keyword evidence="5 9" id="KW-1133">Transmembrane helix</keyword>
<keyword evidence="4 9" id="KW-0812">Transmembrane</keyword>
<dbReference type="SUPFAM" id="SSF103473">
    <property type="entry name" value="MFS general substrate transporter"/>
    <property type="match status" value="1"/>
</dbReference>
<dbReference type="AlphaFoldDB" id="A0A9P4MFC8"/>
<feature type="transmembrane region" description="Helical" evidence="9">
    <location>
        <begin position="15"/>
        <end position="33"/>
    </location>
</feature>
<feature type="domain" description="Major facilitator superfamily (MFS) profile" evidence="10">
    <location>
        <begin position="19"/>
        <end position="462"/>
    </location>
</feature>
<dbReference type="GO" id="GO:0016020">
    <property type="term" value="C:membrane"/>
    <property type="evidence" value="ECO:0007669"/>
    <property type="project" value="UniProtKB-SubCell"/>
</dbReference>
<accession>A0A9P4MFC8</accession>
<dbReference type="OrthoDB" id="6612291at2759"/>
<evidence type="ECO:0000259" key="10">
    <source>
        <dbReference type="PROSITE" id="PS50850"/>
    </source>
</evidence>
<sequence length="555" mass="61501">MAIFNKYLGFRGRKLSTAITLVSGLIFVAFGYGQSDVGGLINVPAFRAYFPQIDLLGYGTHHVAVNQGIVVASWNLGCFVSALATVFIGDRLGRRKTLLLGISLLIIGKIIQCSSFSLAQYIVGRCIAGLGNGFNASTAPAWQAECTKAHRRGRMLMVSSGACIALGVAIAYWFDFFLSFADPSTVSWRFPIAGQIIWVLPCFFLLNHMPESPRWLILCGREEEALDVLSALNDLDPSHPEIRAEFLQIKDAILQMASGDSKQAFSMGDYRYLHRIILAVLLQFMQQWSGINLFIQYLGEMFVYEAQIIGNPARILAACASTEFFLISFVSVIGLDRFWTRRTLTMFGSTGMCICMIVLAIMAAVNNEATRIVIAVVLFIFISFFAIGWQGMSWLWAVELIPLPVRGPANALATSANWLSNFAVVFIAPVSFVSIGYKTYIIFAVLNFIFIPTIYFLYPETGCRSLEEVDVLFHLASRTKNPWTSVRDVAVAEPLWYGKNGKTPFQYEQSEWHLRFARLSSDEEYSHSGVGSGSEGGMSPSGTRGEMREKEAGLV</sequence>
<feature type="transmembrane region" description="Helical" evidence="9">
    <location>
        <begin position="69"/>
        <end position="89"/>
    </location>
</feature>
<dbReference type="Pfam" id="PF00083">
    <property type="entry name" value="Sugar_tr"/>
    <property type="match status" value="1"/>
</dbReference>
<evidence type="ECO:0000256" key="8">
    <source>
        <dbReference type="SAM" id="MobiDB-lite"/>
    </source>
</evidence>
<feature type="transmembrane region" description="Helical" evidence="9">
    <location>
        <begin position="155"/>
        <end position="174"/>
    </location>
</feature>
<feature type="transmembrane region" description="Helical" evidence="9">
    <location>
        <begin position="315"/>
        <end position="335"/>
    </location>
</feature>
<evidence type="ECO:0000256" key="2">
    <source>
        <dbReference type="ARBA" id="ARBA00010992"/>
    </source>
</evidence>
<evidence type="ECO:0000256" key="7">
    <source>
        <dbReference type="RuleBase" id="RU003346"/>
    </source>
</evidence>
<evidence type="ECO:0000256" key="1">
    <source>
        <dbReference type="ARBA" id="ARBA00004141"/>
    </source>
</evidence>
<feature type="transmembrane region" description="Helical" evidence="9">
    <location>
        <begin position="347"/>
        <end position="366"/>
    </location>
</feature>
<evidence type="ECO:0000256" key="6">
    <source>
        <dbReference type="ARBA" id="ARBA00023136"/>
    </source>
</evidence>
<protein>
    <submittedName>
        <fullName evidence="11">MFS monosaccharide transporter</fullName>
    </submittedName>
</protein>
<feature type="transmembrane region" description="Helical" evidence="9">
    <location>
        <begin position="440"/>
        <end position="458"/>
    </location>
</feature>
<keyword evidence="3 7" id="KW-0813">Transport</keyword>
<dbReference type="PANTHER" id="PTHR48022:SF68">
    <property type="entry name" value="MAJOR FACILITATOR SUPERFAMILY (MFS) PROFILE DOMAIN-CONTAINING PROTEIN-RELATED"/>
    <property type="match status" value="1"/>
</dbReference>
<dbReference type="EMBL" id="ML996088">
    <property type="protein sequence ID" value="KAF2151033.1"/>
    <property type="molecule type" value="Genomic_DNA"/>
</dbReference>
<keyword evidence="12" id="KW-1185">Reference proteome</keyword>
<dbReference type="InterPro" id="IPR003663">
    <property type="entry name" value="Sugar/inositol_transpt"/>
</dbReference>
<dbReference type="InterPro" id="IPR020846">
    <property type="entry name" value="MFS_dom"/>
</dbReference>
<dbReference type="NCBIfam" id="TIGR00879">
    <property type="entry name" value="SP"/>
    <property type="match status" value="1"/>
</dbReference>
<comment type="similarity">
    <text evidence="2 7">Belongs to the major facilitator superfamily. Sugar transporter (TC 2.A.1.1) family.</text>
</comment>
<evidence type="ECO:0000256" key="3">
    <source>
        <dbReference type="ARBA" id="ARBA00022448"/>
    </source>
</evidence>
<proteinExistence type="inferred from homology"/>